<dbReference type="EMBL" id="JAHMHS010000035">
    <property type="protein sequence ID" value="KAK1726061.1"/>
    <property type="molecule type" value="Genomic_DNA"/>
</dbReference>
<comment type="caution">
    <text evidence="2">The sequence shown here is derived from an EMBL/GenBank/DDBJ whole genome shotgun (WGS) entry which is preliminary data.</text>
</comment>
<accession>A0AAD8XH37</accession>
<name>A0AAD8XH37_GLOAC</name>
<reference evidence="2" key="1">
    <citation type="submission" date="2021-12" db="EMBL/GenBank/DDBJ databases">
        <title>Comparative genomics, transcriptomics and evolutionary studies reveal genomic signatures of adaptation to plant cell wall in hemibiotrophic fungi.</title>
        <authorList>
            <consortium name="DOE Joint Genome Institute"/>
            <person name="Baroncelli R."/>
            <person name="Diaz J.F."/>
            <person name="Benocci T."/>
            <person name="Peng M."/>
            <person name="Battaglia E."/>
            <person name="Haridas S."/>
            <person name="Andreopoulos W."/>
            <person name="Labutti K."/>
            <person name="Pangilinan J."/>
            <person name="Floch G.L."/>
            <person name="Makela M.R."/>
            <person name="Henrissat B."/>
            <person name="Grigoriev I.V."/>
            <person name="Crouch J.A."/>
            <person name="De Vries R.P."/>
            <person name="Sukno S.A."/>
            <person name="Thon M.R."/>
        </authorList>
    </citation>
    <scope>NUCLEOTIDE SEQUENCE</scope>
    <source>
        <strain evidence="2">CBS 112980</strain>
    </source>
</reference>
<keyword evidence="3" id="KW-1185">Reference proteome</keyword>
<evidence type="ECO:0000313" key="3">
    <source>
        <dbReference type="Proteomes" id="UP001244207"/>
    </source>
</evidence>
<protein>
    <submittedName>
        <fullName evidence="2">Uncharacterized protein</fullName>
    </submittedName>
</protein>
<dbReference type="RefSeq" id="XP_060366116.1">
    <property type="nucleotide sequence ID" value="XM_060502053.1"/>
</dbReference>
<organism evidence="2 3">
    <name type="scientific">Glomerella acutata</name>
    <name type="common">Colletotrichum acutatum</name>
    <dbReference type="NCBI Taxonomy" id="27357"/>
    <lineage>
        <taxon>Eukaryota</taxon>
        <taxon>Fungi</taxon>
        <taxon>Dikarya</taxon>
        <taxon>Ascomycota</taxon>
        <taxon>Pezizomycotina</taxon>
        <taxon>Sordariomycetes</taxon>
        <taxon>Hypocreomycetidae</taxon>
        <taxon>Glomerellales</taxon>
        <taxon>Glomerellaceae</taxon>
        <taxon>Colletotrichum</taxon>
        <taxon>Colletotrichum acutatum species complex</taxon>
    </lineage>
</organism>
<proteinExistence type="predicted"/>
<dbReference type="GeneID" id="85385952"/>
<sequence length="129" mass="14507">MTTSLTDYQCQALSATDSIRLFSISRDDSYPHGLCLSLKEVNLDDEPVFAALSYTWQLPKYSNIQDAQEPGPGRTFEVICDGKVMQISENVFDFLRTILDFRCRSTDQSSSATRKCPPKVRSALDTMPL</sequence>
<evidence type="ECO:0000256" key="1">
    <source>
        <dbReference type="SAM" id="MobiDB-lite"/>
    </source>
</evidence>
<dbReference type="Proteomes" id="UP001244207">
    <property type="component" value="Unassembled WGS sequence"/>
</dbReference>
<dbReference type="AlphaFoldDB" id="A0AAD8XH37"/>
<evidence type="ECO:0000313" key="2">
    <source>
        <dbReference type="EMBL" id="KAK1726061.1"/>
    </source>
</evidence>
<feature type="region of interest" description="Disordered" evidence="1">
    <location>
        <begin position="108"/>
        <end position="129"/>
    </location>
</feature>
<gene>
    <name evidence="2" type="ORF">BDZ83DRAFT_270786</name>
</gene>